<keyword evidence="1" id="KW-0812">Transmembrane</keyword>
<proteinExistence type="predicted"/>
<keyword evidence="1" id="KW-1133">Transmembrane helix</keyword>
<feature type="transmembrane region" description="Helical" evidence="1">
    <location>
        <begin position="200"/>
        <end position="219"/>
    </location>
</feature>
<dbReference type="EMBL" id="LKTM01000223">
    <property type="protein sequence ID" value="KQH78213.1"/>
    <property type="molecule type" value="Genomic_DNA"/>
</dbReference>
<dbReference type="STRING" id="1778.A9W97_20975"/>
<evidence type="ECO:0000256" key="1">
    <source>
        <dbReference type="SAM" id="Phobius"/>
    </source>
</evidence>
<feature type="signal peptide" evidence="2">
    <location>
        <begin position="1"/>
        <end position="28"/>
    </location>
</feature>
<keyword evidence="2" id="KW-0732">Signal</keyword>
<dbReference type="RefSeq" id="WP_055578675.1">
    <property type="nucleotide sequence ID" value="NZ_LKTM01000223.1"/>
</dbReference>
<feature type="transmembrane region" description="Helical" evidence="1">
    <location>
        <begin position="171"/>
        <end position="193"/>
    </location>
</feature>
<protein>
    <submittedName>
        <fullName evidence="3">Uncharacterized protein</fullName>
    </submittedName>
</protein>
<reference evidence="3 4" key="1">
    <citation type="submission" date="2015-10" db="EMBL/GenBank/DDBJ databases">
        <title>Mycobacterium gordonae draft genome assembly.</title>
        <authorList>
            <person name="Ustinova V."/>
            <person name="Smirnova T."/>
            <person name="Blagodatskikh K."/>
            <person name="Varlamov D."/>
            <person name="Larionova E."/>
            <person name="Chernousova L."/>
        </authorList>
    </citation>
    <scope>NUCLEOTIDE SEQUENCE [LARGE SCALE GENOMIC DNA]</scope>
    <source>
        <strain evidence="3 4">CTRI 14-8773</strain>
    </source>
</reference>
<dbReference type="OrthoDB" id="4753518at2"/>
<feature type="chain" id="PRO_5006195675" evidence="2">
    <location>
        <begin position="29"/>
        <end position="289"/>
    </location>
</feature>
<gene>
    <name evidence="3" type="ORF">AO501_02285</name>
</gene>
<evidence type="ECO:0000256" key="2">
    <source>
        <dbReference type="SAM" id="SignalP"/>
    </source>
</evidence>
<evidence type="ECO:0000313" key="4">
    <source>
        <dbReference type="Proteomes" id="UP000051677"/>
    </source>
</evidence>
<feature type="transmembrane region" description="Helical" evidence="1">
    <location>
        <begin position="254"/>
        <end position="280"/>
    </location>
</feature>
<evidence type="ECO:0000313" key="3">
    <source>
        <dbReference type="EMBL" id="KQH78213.1"/>
    </source>
</evidence>
<dbReference type="AlphaFoldDB" id="A0A0Q2QEL7"/>
<name>A0A0Q2QEL7_MYCGO</name>
<sequence>MRFLLTMLCWLIATAGLAVALPAAWAQANIVDENGYSALAEQAARDPALQSAMASELTTRAMALINERSGRGNPVDSSTVHDVAAAFTAGRSFPPLFVQVNRAAHGWLFSAPQPGGNDQWVVDVAPMLKDTGIQQQLATYNVQVPATLKVPLTVPVDQPLRQGQFHRAEVWGPWLSIGVAAVTALFAFLTLVAARSRGRAVTALGISALLVGAAGWAGIEMGGRPLNEALNRTTGDIRRMADVMVGHAESSMHLWLNLTLLTGVGLVVLGMLAALLGGLFKRKSKGSAT</sequence>
<dbReference type="Proteomes" id="UP000051677">
    <property type="component" value="Unassembled WGS sequence"/>
</dbReference>
<accession>A0A0Q2QEL7</accession>
<organism evidence="3 4">
    <name type="scientific">Mycobacterium gordonae</name>
    <dbReference type="NCBI Taxonomy" id="1778"/>
    <lineage>
        <taxon>Bacteria</taxon>
        <taxon>Bacillati</taxon>
        <taxon>Actinomycetota</taxon>
        <taxon>Actinomycetes</taxon>
        <taxon>Mycobacteriales</taxon>
        <taxon>Mycobacteriaceae</taxon>
        <taxon>Mycobacterium</taxon>
    </lineage>
</organism>
<comment type="caution">
    <text evidence="3">The sequence shown here is derived from an EMBL/GenBank/DDBJ whole genome shotgun (WGS) entry which is preliminary data.</text>
</comment>
<keyword evidence="1" id="KW-0472">Membrane</keyword>